<evidence type="ECO:0000256" key="1">
    <source>
        <dbReference type="ARBA" id="ARBA00001913"/>
    </source>
</evidence>
<dbReference type="FunFam" id="1.50.10.10:FF:000055">
    <property type="entry name" value="alpha-1,2-Mannosidase"/>
    <property type="match status" value="1"/>
</dbReference>
<dbReference type="AlphaFoldDB" id="D7FS40"/>
<evidence type="ECO:0000256" key="7">
    <source>
        <dbReference type="PIRSR" id="PIRSR601382-2"/>
    </source>
</evidence>
<gene>
    <name evidence="11" type="primary">MAN1A2</name>
    <name evidence="11" type="ORF">Esi_0227_0030</name>
</gene>
<evidence type="ECO:0000256" key="6">
    <source>
        <dbReference type="PIRSR" id="PIRSR601382-1"/>
    </source>
</evidence>
<dbReference type="PRINTS" id="PR00747">
    <property type="entry name" value="GLYHDRLASE47"/>
</dbReference>
<comment type="cofactor">
    <cofactor evidence="1 7">
        <name>Ca(2+)</name>
        <dbReference type="ChEBI" id="CHEBI:29108"/>
    </cofactor>
</comment>
<keyword evidence="5 8" id="KW-1015">Disulfide bond</keyword>
<name>D7FS40_ECTSI</name>
<feature type="compositionally biased region" description="Gly residues" evidence="10">
    <location>
        <begin position="161"/>
        <end position="173"/>
    </location>
</feature>
<dbReference type="InterPro" id="IPR001382">
    <property type="entry name" value="Glyco_hydro_47"/>
</dbReference>
<keyword evidence="7" id="KW-0479">Metal-binding</keyword>
<accession>D7FS40</accession>
<dbReference type="GO" id="GO:0005783">
    <property type="term" value="C:endoplasmic reticulum"/>
    <property type="evidence" value="ECO:0007669"/>
    <property type="project" value="TreeGrafter"/>
</dbReference>
<dbReference type="Gene3D" id="1.50.10.10">
    <property type="match status" value="1"/>
</dbReference>
<sequence>MPPKDRLESLQLHVPELFAHVSPKGFKRLISQVTHGEAKAVKHSGAIGNALHHRQSNHAQELGGSSGGVNTRQTPQEEEETDMRPDKLVEDGTIVQQGGSRIVVGGRTVVIGMDTPPPSDSSQLNRGARKRLRVEAYKEDSISSVTTPSSGLRSTSDEVHGGGGGRGGGGGHGPTREGVAVVSGDGDGVNTVAEGRHQQQHGFDDASMVEVPSPPETDAVQVQRAAVSQSSVVDEQDGSLLPSSLKQDKLSYEGGGLSAWGVGQPVTGLADVDITSTMNGLLEREISEAMREESDRLGRERAAVIRAAMDLLWKGYSEHAWGYDEVKPLSKKGSDNWGGMGVTLVDSLDTLWLMGLTEEFYNGRDWVRDHLTFNEVGMVSVFETTIRVLGGLLSAFELSRDEVFLERAKDLADRLMPAFGTSTGIPYKLVNLSNGKTGGGSYSVLSELGTLQLEFRYLSHEVGDEKYARTAMRAFDFLAGRTVPHGLYPIRINPNTGKFTSSQVTFGALGDSFYEYLLKVWMQGGRREESYRRMYEDAMDGVAELLVQKARGLTYLSEWNGTRRQHRMDHLACFLAGNLALGAMTSHDSRRAARDLRTGKALAYTCYQMYLRTATGLSPEVVEFNGAGDMRARDQARFYILRPETLESFFVLHQLTGDPVYREWGWEIFRAIERHCRVGVAYGSHPDVENPGLEAKDHMESFFPGETLKYLYLLMQPDHPIDLMEYTLNTEAHPLKIFTFDDAAAGRSQILA</sequence>
<dbReference type="GO" id="GO:0005975">
    <property type="term" value="P:carbohydrate metabolic process"/>
    <property type="evidence" value="ECO:0007669"/>
    <property type="project" value="InterPro"/>
</dbReference>
<feature type="active site" description="Proton donor" evidence="6">
    <location>
        <position position="620"/>
    </location>
</feature>
<evidence type="ECO:0000256" key="5">
    <source>
        <dbReference type="ARBA" id="ARBA00023157"/>
    </source>
</evidence>
<feature type="disulfide bond" evidence="8">
    <location>
        <begin position="573"/>
        <end position="606"/>
    </location>
</feature>
<reference evidence="11 12" key="1">
    <citation type="journal article" date="2010" name="Nature">
        <title>The Ectocarpus genome and the independent evolution of multicellularity in brown algae.</title>
        <authorList>
            <person name="Cock J.M."/>
            <person name="Sterck L."/>
            <person name="Rouze P."/>
            <person name="Scornet D."/>
            <person name="Allen A.E."/>
            <person name="Amoutzias G."/>
            <person name="Anthouard V."/>
            <person name="Artiguenave F."/>
            <person name="Aury J.M."/>
            <person name="Badger J.H."/>
            <person name="Beszteri B."/>
            <person name="Billiau K."/>
            <person name="Bonnet E."/>
            <person name="Bothwell J.H."/>
            <person name="Bowler C."/>
            <person name="Boyen C."/>
            <person name="Brownlee C."/>
            <person name="Carrano C.J."/>
            <person name="Charrier B."/>
            <person name="Cho G.Y."/>
            <person name="Coelho S.M."/>
            <person name="Collen J."/>
            <person name="Corre E."/>
            <person name="Da Silva C."/>
            <person name="Delage L."/>
            <person name="Delaroque N."/>
            <person name="Dittami S.M."/>
            <person name="Doulbeau S."/>
            <person name="Elias M."/>
            <person name="Farnham G."/>
            <person name="Gachon C.M."/>
            <person name="Gschloessl B."/>
            <person name="Heesch S."/>
            <person name="Jabbari K."/>
            <person name="Jubin C."/>
            <person name="Kawai H."/>
            <person name="Kimura K."/>
            <person name="Kloareg B."/>
            <person name="Kupper F.C."/>
            <person name="Lang D."/>
            <person name="Le Bail A."/>
            <person name="Leblanc C."/>
            <person name="Lerouge P."/>
            <person name="Lohr M."/>
            <person name="Lopez P.J."/>
            <person name="Martens C."/>
            <person name="Maumus F."/>
            <person name="Michel G."/>
            <person name="Miranda-Saavedra D."/>
            <person name="Morales J."/>
            <person name="Moreau H."/>
            <person name="Motomura T."/>
            <person name="Nagasato C."/>
            <person name="Napoli C.A."/>
            <person name="Nelson D.R."/>
            <person name="Nyvall-Collen P."/>
            <person name="Peters A.F."/>
            <person name="Pommier C."/>
            <person name="Potin P."/>
            <person name="Poulain J."/>
            <person name="Quesneville H."/>
            <person name="Read B."/>
            <person name="Rensing S.A."/>
            <person name="Ritter A."/>
            <person name="Rousvoal S."/>
            <person name="Samanta M."/>
            <person name="Samson G."/>
            <person name="Schroeder D.C."/>
            <person name="Segurens B."/>
            <person name="Strittmatter M."/>
            <person name="Tonon T."/>
            <person name="Tregear J.W."/>
            <person name="Valentin K."/>
            <person name="von Dassow P."/>
            <person name="Yamagishi T."/>
            <person name="Van de Peer Y."/>
            <person name="Wincker P."/>
        </authorList>
    </citation>
    <scope>NUCLEOTIDE SEQUENCE [LARGE SCALE GENOMIC DNA]</scope>
    <source>
        <strain evidence="12">Ec32 / CCAP1310/4</strain>
    </source>
</reference>
<feature type="active site" description="Proton donor" evidence="6">
    <location>
        <position position="383"/>
    </location>
</feature>
<keyword evidence="4 9" id="KW-0378">Hydrolase</keyword>
<keyword evidence="12" id="KW-1185">Reference proteome</keyword>
<evidence type="ECO:0000313" key="11">
    <source>
        <dbReference type="EMBL" id="CBJ30981.1"/>
    </source>
</evidence>
<dbReference type="OrthoDB" id="8118055at2759"/>
<evidence type="ECO:0000256" key="3">
    <source>
        <dbReference type="ARBA" id="ARBA00007658"/>
    </source>
</evidence>
<dbReference type="EC" id="3.2.1.-" evidence="9"/>
<dbReference type="InterPro" id="IPR012341">
    <property type="entry name" value="6hp_glycosidase-like_sf"/>
</dbReference>
<evidence type="ECO:0000313" key="12">
    <source>
        <dbReference type="Proteomes" id="UP000002630"/>
    </source>
</evidence>
<dbReference type="STRING" id="2880.D7FS40"/>
<evidence type="ECO:0000256" key="4">
    <source>
        <dbReference type="ARBA" id="ARBA00022801"/>
    </source>
</evidence>
<dbReference type="eggNOG" id="KOG2204">
    <property type="taxonomic scope" value="Eukaryota"/>
</dbReference>
<dbReference type="InParanoid" id="D7FS40"/>
<evidence type="ECO:0000256" key="2">
    <source>
        <dbReference type="ARBA" id="ARBA00004922"/>
    </source>
</evidence>
<feature type="active site" evidence="6">
    <location>
        <position position="511"/>
    </location>
</feature>
<dbReference type="PANTHER" id="PTHR11742">
    <property type="entry name" value="MANNOSYL-OLIGOSACCHARIDE ALPHA-1,2-MANNOSIDASE-RELATED"/>
    <property type="match status" value="1"/>
</dbReference>
<feature type="region of interest" description="Disordered" evidence="10">
    <location>
        <begin position="59"/>
        <end position="84"/>
    </location>
</feature>
<feature type="binding site" evidence="7">
    <location>
        <position position="730"/>
    </location>
    <ligand>
        <name>Ca(2+)</name>
        <dbReference type="ChEBI" id="CHEBI:29108"/>
    </ligand>
</feature>
<proteinExistence type="inferred from homology"/>
<evidence type="ECO:0000256" key="9">
    <source>
        <dbReference type="RuleBase" id="RU361193"/>
    </source>
</evidence>
<comment type="pathway">
    <text evidence="2">Protein modification; protein glycosylation.</text>
</comment>
<feature type="region of interest" description="Disordered" evidence="10">
    <location>
        <begin position="137"/>
        <end position="213"/>
    </location>
</feature>
<evidence type="ECO:0000256" key="8">
    <source>
        <dbReference type="PIRSR" id="PIRSR601382-3"/>
    </source>
</evidence>
<dbReference type="GO" id="GO:0004571">
    <property type="term" value="F:mannosyl-oligosaccharide 1,2-alpha-mannosidase activity"/>
    <property type="evidence" value="ECO:0007669"/>
    <property type="project" value="InterPro"/>
</dbReference>
<dbReference type="SUPFAM" id="SSF48225">
    <property type="entry name" value="Seven-hairpin glycosidases"/>
    <property type="match status" value="1"/>
</dbReference>
<organism evidence="11 12">
    <name type="scientific">Ectocarpus siliculosus</name>
    <name type="common">Brown alga</name>
    <name type="synonym">Conferva siliculosa</name>
    <dbReference type="NCBI Taxonomy" id="2880"/>
    <lineage>
        <taxon>Eukaryota</taxon>
        <taxon>Sar</taxon>
        <taxon>Stramenopiles</taxon>
        <taxon>Ochrophyta</taxon>
        <taxon>PX clade</taxon>
        <taxon>Phaeophyceae</taxon>
        <taxon>Ectocarpales</taxon>
        <taxon>Ectocarpaceae</taxon>
        <taxon>Ectocarpus</taxon>
    </lineage>
</organism>
<dbReference type="Pfam" id="PF01532">
    <property type="entry name" value="Glyco_hydro_47"/>
    <property type="match status" value="1"/>
</dbReference>
<feature type="active site" evidence="6">
    <location>
        <position position="644"/>
    </location>
</feature>
<dbReference type="InterPro" id="IPR036026">
    <property type="entry name" value="Seven-hairpin_glycosidases"/>
</dbReference>
<dbReference type="GO" id="GO:0005509">
    <property type="term" value="F:calcium ion binding"/>
    <property type="evidence" value="ECO:0007669"/>
    <property type="project" value="InterPro"/>
</dbReference>
<dbReference type="Proteomes" id="UP000002630">
    <property type="component" value="Unassembled WGS sequence"/>
</dbReference>
<dbReference type="InterPro" id="IPR050749">
    <property type="entry name" value="Glycosyl_Hydrolase_47"/>
</dbReference>
<keyword evidence="9 11" id="KW-0326">Glycosidase</keyword>
<dbReference type="GO" id="GO:0000139">
    <property type="term" value="C:Golgi membrane"/>
    <property type="evidence" value="ECO:0007669"/>
    <property type="project" value="TreeGrafter"/>
</dbReference>
<keyword evidence="7" id="KW-0106">Calcium</keyword>
<evidence type="ECO:0000256" key="10">
    <source>
        <dbReference type="SAM" id="MobiDB-lite"/>
    </source>
</evidence>
<dbReference type="EMBL" id="FN649760">
    <property type="protein sequence ID" value="CBJ30981.1"/>
    <property type="molecule type" value="Genomic_DNA"/>
</dbReference>
<protein>
    <recommendedName>
        <fullName evidence="9">alpha-1,2-Mannosidase</fullName>
        <ecNumber evidence="9">3.2.1.-</ecNumber>
    </recommendedName>
</protein>
<feature type="compositionally biased region" description="Polar residues" evidence="10">
    <location>
        <begin position="142"/>
        <end position="154"/>
    </location>
</feature>
<dbReference type="PANTHER" id="PTHR11742:SF6">
    <property type="entry name" value="MANNOSYL-OLIGOSACCHARIDE ALPHA-1,2-MANNOSIDASE IA-RELATED"/>
    <property type="match status" value="1"/>
</dbReference>
<comment type="similarity">
    <text evidence="3 9">Belongs to the glycosyl hydrolase 47 family.</text>
</comment>